<proteinExistence type="predicted"/>
<protein>
    <submittedName>
        <fullName evidence="2">Uncharacterized protein</fullName>
    </submittedName>
</protein>
<organism evidence="2 3">
    <name type="scientific">Amylocarpus encephaloides</name>
    <dbReference type="NCBI Taxonomy" id="45428"/>
    <lineage>
        <taxon>Eukaryota</taxon>
        <taxon>Fungi</taxon>
        <taxon>Dikarya</taxon>
        <taxon>Ascomycota</taxon>
        <taxon>Pezizomycotina</taxon>
        <taxon>Leotiomycetes</taxon>
        <taxon>Helotiales</taxon>
        <taxon>Helotiales incertae sedis</taxon>
        <taxon>Amylocarpus</taxon>
    </lineage>
</organism>
<evidence type="ECO:0000313" key="2">
    <source>
        <dbReference type="EMBL" id="KAG9232146.1"/>
    </source>
</evidence>
<evidence type="ECO:0000256" key="1">
    <source>
        <dbReference type="SAM" id="MobiDB-lite"/>
    </source>
</evidence>
<dbReference type="AlphaFoldDB" id="A0A9P7YEG2"/>
<gene>
    <name evidence="2" type="ORF">BJ875DRAFT_506208</name>
</gene>
<reference evidence="2" key="1">
    <citation type="journal article" date="2021" name="IMA Fungus">
        <title>Genomic characterization of three marine fungi, including Emericellopsis atlantica sp. nov. with signatures of a generalist lifestyle and marine biomass degradation.</title>
        <authorList>
            <person name="Hagestad O.C."/>
            <person name="Hou L."/>
            <person name="Andersen J.H."/>
            <person name="Hansen E.H."/>
            <person name="Altermark B."/>
            <person name="Li C."/>
            <person name="Kuhnert E."/>
            <person name="Cox R.J."/>
            <person name="Crous P.W."/>
            <person name="Spatafora J.W."/>
            <person name="Lail K."/>
            <person name="Amirebrahimi M."/>
            <person name="Lipzen A."/>
            <person name="Pangilinan J."/>
            <person name="Andreopoulos W."/>
            <person name="Hayes R.D."/>
            <person name="Ng V."/>
            <person name="Grigoriev I.V."/>
            <person name="Jackson S.A."/>
            <person name="Sutton T.D.S."/>
            <person name="Dobson A.D.W."/>
            <person name="Rama T."/>
        </authorList>
    </citation>
    <scope>NUCLEOTIDE SEQUENCE</scope>
    <source>
        <strain evidence="2">TRa018bII</strain>
    </source>
</reference>
<feature type="region of interest" description="Disordered" evidence="1">
    <location>
        <begin position="150"/>
        <end position="169"/>
    </location>
</feature>
<dbReference type="OrthoDB" id="284473at2759"/>
<dbReference type="EMBL" id="MU251563">
    <property type="protein sequence ID" value="KAG9232146.1"/>
    <property type="molecule type" value="Genomic_DNA"/>
</dbReference>
<comment type="caution">
    <text evidence="2">The sequence shown here is derived from an EMBL/GenBank/DDBJ whole genome shotgun (WGS) entry which is preliminary data.</text>
</comment>
<dbReference type="Proteomes" id="UP000824998">
    <property type="component" value="Unassembled WGS sequence"/>
</dbReference>
<sequence length="189" mass="20961">MSEKKPRFVIVLACSSKGGPLVIDGKILDLIAHHHLRSCFPEGATAVSACHYPPICKELHPDLRSEENTLKGLPPFPNIAETFKRYTKSLLMMVEPKPKSSKDGRIVVLHINSQPQAHRVIATRRSLKAVSDLEVTELFQRCGASFARRHREDSGGNVNADEGRGEARQARCGIANEETQEVLTENNLE</sequence>
<keyword evidence="3" id="KW-1185">Reference proteome</keyword>
<name>A0A9P7YEG2_9HELO</name>
<accession>A0A9P7YEG2</accession>
<evidence type="ECO:0000313" key="3">
    <source>
        <dbReference type="Proteomes" id="UP000824998"/>
    </source>
</evidence>